<dbReference type="PROSITE" id="PS01228">
    <property type="entry name" value="COF_1"/>
    <property type="match status" value="1"/>
</dbReference>
<dbReference type="SFLD" id="SFLDG01144">
    <property type="entry name" value="C2.B.4:_PGP_Like"/>
    <property type="match status" value="1"/>
</dbReference>
<keyword evidence="2" id="KW-1185">Reference proteome</keyword>
<dbReference type="STRING" id="745820.SAMN04488053_105112"/>
<proteinExistence type="predicted"/>
<dbReference type="NCBIfam" id="TIGR00099">
    <property type="entry name" value="Cof-subfamily"/>
    <property type="match status" value="1"/>
</dbReference>
<dbReference type="GO" id="GO:0005829">
    <property type="term" value="C:cytosol"/>
    <property type="evidence" value="ECO:0007669"/>
    <property type="project" value="TreeGrafter"/>
</dbReference>
<evidence type="ECO:0000313" key="2">
    <source>
        <dbReference type="Proteomes" id="UP000198778"/>
    </source>
</evidence>
<protein>
    <recommendedName>
        <fullName evidence="3">HAD family phosphatase</fullName>
    </recommendedName>
</protein>
<dbReference type="InterPro" id="IPR036412">
    <property type="entry name" value="HAD-like_sf"/>
</dbReference>
<name>A0A1H0FVL7_9BACI</name>
<dbReference type="InterPro" id="IPR006379">
    <property type="entry name" value="HAD-SF_hydro_IIB"/>
</dbReference>
<evidence type="ECO:0000313" key="1">
    <source>
        <dbReference type="EMBL" id="SDN98696.1"/>
    </source>
</evidence>
<dbReference type="EMBL" id="FNIL01000005">
    <property type="protein sequence ID" value="SDN98696.1"/>
    <property type="molecule type" value="Genomic_DNA"/>
</dbReference>
<accession>A0A1H0FVL7</accession>
<dbReference type="AlphaFoldDB" id="A0A1H0FVL7"/>
<dbReference type="GO" id="GO:0000287">
    <property type="term" value="F:magnesium ion binding"/>
    <property type="evidence" value="ECO:0007669"/>
    <property type="project" value="TreeGrafter"/>
</dbReference>
<dbReference type="NCBIfam" id="TIGR01484">
    <property type="entry name" value="HAD-SF-IIB"/>
    <property type="match status" value="1"/>
</dbReference>
<reference evidence="2" key="1">
    <citation type="submission" date="2016-10" db="EMBL/GenBank/DDBJ databases">
        <authorList>
            <person name="Varghese N."/>
            <person name="Submissions S."/>
        </authorList>
    </citation>
    <scope>NUCLEOTIDE SEQUENCE [LARGE SCALE GENOMIC DNA]</scope>
    <source>
        <strain evidence="2">CGMCC 1.10369</strain>
    </source>
</reference>
<dbReference type="GO" id="GO:0016791">
    <property type="term" value="F:phosphatase activity"/>
    <property type="evidence" value="ECO:0007669"/>
    <property type="project" value="UniProtKB-ARBA"/>
</dbReference>
<dbReference type="SFLD" id="SFLDS00003">
    <property type="entry name" value="Haloacid_Dehalogenase"/>
    <property type="match status" value="1"/>
</dbReference>
<dbReference type="Gene3D" id="3.30.1240.10">
    <property type="match status" value="1"/>
</dbReference>
<dbReference type="PANTHER" id="PTHR10000">
    <property type="entry name" value="PHOSPHOSERINE PHOSPHATASE"/>
    <property type="match status" value="1"/>
</dbReference>
<dbReference type="Pfam" id="PF08282">
    <property type="entry name" value="Hydrolase_3"/>
    <property type="match status" value="1"/>
</dbReference>
<dbReference type="RefSeq" id="WP_090842835.1">
    <property type="nucleotide sequence ID" value="NZ_FNIL01000005.1"/>
</dbReference>
<dbReference type="PANTHER" id="PTHR10000:SF8">
    <property type="entry name" value="HAD SUPERFAMILY HYDROLASE-LIKE, TYPE 3"/>
    <property type="match status" value="1"/>
</dbReference>
<dbReference type="SUPFAM" id="SSF56784">
    <property type="entry name" value="HAD-like"/>
    <property type="match status" value="1"/>
</dbReference>
<evidence type="ECO:0008006" key="3">
    <source>
        <dbReference type="Google" id="ProtNLM"/>
    </source>
</evidence>
<dbReference type="CDD" id="cd07516">
    <property type="entry name" value="HAD_Pase"/>
    <property type="match status" value="1"/>
</dbReference>
<sequence>MAIKAVFSDIDGTLLNSDESITPATKKAIRKAVEKGISFVLVSARLPSGMLPMQEELEIETPMISYGGALVLSSAEKDAEIIYGVKLSPASVKKVYQTVKEQCKDVHCALYGQDEWRVNDPENEWMKREEATVNVPPVKENLDEYVEKEPPVYKMLCTGNAEELAKLEKILKEELSGVTVHKSKENNLEVVPEEASKATAIEKVLEKLEIRQEETLAFGDNYNDVDMLKFAGIGIAMGNAPDEVKQEADEVTASNDEDGIKDAIEKHIL</sequence>
<dbReference type="InterPro" id="IPR000150">
    <property type="entry name" value="Cof"/>
</dbReference>
<dbReference type="OrthoDB" id="9790031at2"/>
<dbReference type="PROSITE" id="PS01229">
    <property type="entry name" value="COF_2"/>
    <property type="match status" value="1"/>
</dbReference>
<organism evidence="1 2">
    <name type="scientific">Alkalicoccus daliensis</name>
    <dbReference type="NCBI Taxonomy" id="745820"/>
    <lineage>
        <taxon>Bacteria</taxon>
        <taxon>Bacillati</taxon>
        <taxon>Bacillota</taxon>
        <taxon>Bacilli</taxon>
        <taxon>Bacillales</taxon>
        <taxon>Bacillaceae</taxon>
        <taxon>Alkalicoccus</taxon>
    </lineage>
</organism>
<dbReference type="Proteomes" id="UP000198778">
    <property type="component" value="Unassembled WGS sequence"/>
</dbReference>
<gene>
    <name evidence="1" type="ORF">SAMN04488053_105112</name>
</gene>
<dbReference type="InterPro" id="IPR023214">
    <property type="entry name" value="HAD_sf"/>
</dbReference>
<dbReference type="Gene3D" id="3.40.50.1000">
    <property type="entry name" value="HAD superfamily/HAD-like"/>
    <property type="match status" value="1"/>
</dbReference>
<dbReference type="SFLD" id="SFLDG01140">
    <property type="entry name" value="C2.B:_Phosphomannomutase_and_P"/>
    <property type="match status" value="1"/>
</dbReference>